<keyword evidence="6" id="KW-0732">Signal</keyword>
<dbReference type="SUPFAM" id="SSF103088">
    <property type="entry name" value="OmpA-like"/>
    <property type="match status" value="1"/>
</dbReference>
<dbReference type="EMBL" id="LR590484">
    <property type="protein sequence ID" value="VTR48427.1"/>
    <property type="molecule type" value="Genomic_DNA"/>
</dbReference>
<evidence type="ECO:0000256" key="5">
    <source>
        <dbReference type="SAM" id="MobiDB-lite"/>
    </source>
</evidence>
<dbReference type="AlphaFoldDB" id="A0A4U9VQ40"/>
<dbReference type="CDD" id="cd07185">
    <property type="entry name" value="OmpA_C-like"/>
    <property type="match status" value="1"/>
</dbReference>
<dbReference type="PRINTS" id="PR01021">
    <property type="entry name" value="OMPADOMAIN"/>
</dbReference>
<dbReference type="GO" id="GO:0009279">
    <property type="term" value="C:cell outer membrane"/>
    <property type="evidence" value="ECO:0007669"/>
    <property type="project" value="UniProtKB-SubCell"/>
</dbReference>
<feature type="domain" description="OmpA-like" evidence="7">
    <location>
        <begin position="303"/>
        <end position="418"/>
    </location>
</feature>
<dbReference type="InterPro" id="IPR006664">
    <property type="entry name" value="OMP_bac"/>
</dbReference>
<reference evidence="9 10" key="1">
    <citation type="submission" date="2019-05" db="EMBL/GenBank/DDBJ databases">
        <authorList>
            <consortium name="Pathogen Informatics"/>
        </authorList>
    </citation>
    <scope>NUCLEOTIDE SEQUENCE [LARGE SCALE GENOMIC DNA]</scope>
    <source>
        <strain evidence="9 10">NCTC11429</strain>
    </source>
</reference>
<dbReference type="InterPro" id="IPR036737">
    <property type="entry name" value="OmpA-like_sf"/>
</dbReference>
<evidence type="ECO:0000313" key="11">
    <source>
        <dbReference type="Proteomes" id="UP001566204"/>
    </source>
</evidence>
<evidence type="ECO:0000313" key="8">
    <source>
        <dbReference type="EMBL" id="MEZ0453711.1"/>
    </source>
</evidence>
<feature type="chain" id="PRO_5020433535" evidence="6">
    <location>
        <begin position="19"/>
        <end position="418"/>
    </location>
</feature>
<comment type="subcellular location">
    <subcellularLocation>
        <location evidence="1">Cell outer membrane</location>
    </subcellularLocation>
</comment>
<evidence type="ECO:0000313" key="10">
    <source>
        <dbReference type="Proteomes" id="UP000308196"/>
    </source>
</evidence>
<dbReference type="PROSITE" id="PS51123">
    <property type="entry name" value="OMPA_2"/>
    <property type="match status" value="1"/>
</dbReference>
<sequence>MKRLALLVILLTGGNAMAQGLFNKIKQKAEKIAGNTIENVIEGKIKKQNEQGSQAAATTGSVEPQETGSVRQQRGLSSTTTYDFVPGSKVLLADDFSQDPLGQFPLKWYTRSKGEVVSLNNVKGKWLRLYPGTFVSPVVDIGEHATIEFDLIMDWPLAGGYMVPALNFAFYDRGDRGEILSYDYRLKNCLKVSIAPYRSEAAVQLTSYENVAKKLETDKYRVANFDKKVGQVIHVAVSIQKERVRIWLDKEKVFDLPNAAPVNSNFNQLKLDMASSNYTNDQLGFYVSNFRFAEGSADTRSKLLTSGRLETSGILFASNSAEITSDSDGTIREVATVLKDNPSMKLRIVGHTDAVGDAEKNMLLSKKRADAVRDMLVKTYEVAIAQIETEGKGSTVPVVDEISEENRAKNRRVEFVKL</sequence>
<dbReference type="Proteomes" id="UP000308196">
    <property type="component" value="Chromosome"/>
</dbReference>
<feature type="compositionally biased region" description="Polar residues" evidence="5">
    <location>
        <begin position="50"/>
        <end position="75"/>
    </location>
</feature>
<feature type="signal peptide" evidence="6">
    <location>
        <begin position="1"/>
        <end position="18"/>
    </location>
</feature>
<dbReference type="RefSeq" id="WP_028071276.1">
    <property type="nucleotide sequence ID" value="NZ_CP141191.1"/>
</dbReference>
<dbReference type="Proteomes" id="UP001566204">
    <property type="component" value="Unassembled WGS sequence"/>
</dbReference>
<name>A0A4U9VQ40_9SPHI</name>
<dbReference type="STRING" id="1123265.GCA_000686625_04699"/>
<dbReference type="Gene3D" id="3.30.1330.60">
    <property type="entry name" value="OmpA-like domain"/>
    <property type="match status" value="1"/>
</dbReference>
<keyword evidence="2 4" id="KW-0472">Membrane</keyword>
<dbReference type="KEGG" id="stha:NCTC11429_03695"/>
<gene>
    <name evidence="9" type="primary">oprF_2</name>
    <name evidence="8" type="ORF">ABTW24_19125</name>
    <name evidence="9" type="ORF">NCTC11429_03695</name>
</gene>
<feature type="region of interest" description="Disordered" evidence="5">
    <location>
        <begin position="49"/>
        <end position="75"/>
    </location>
</feature>
<evidence type="ECO:0000256" key="3">
    <source>
        <dbReference type="ARBA" id="ARBA00023237"/>
    </source>
</evidence>
<dbReference type="PANTHER" id="PTHR30329">
    <property type="entry name" value="STATOR ELEMENT OF FLAGELLAR MOTOR COMPLEX"/>
    <property type="match status" value="1"/>
</dbReference>
<protein>
    <submittedName>
        <fullName evidence="8">OmpA family protein</fullName>
    </submittedName>
    <submittedName>
        <fullName evidence="9">Outer membrane porin F</fullName>
    </submittedName>
</protein>
<evidence type="ECO:0000256" key="1">
    <source>
        <dbReference type="ARBA" id="ARBA00004442"/>
    </source>
</evidence>
<evidence type="ECO:0000259" key="7">
    <source>
        <dbReference type="PROSITE" id="PS51123"/>
    </source>
</evidence>
<accession>A0A4U9VQ40</accession>
<keyword evidence="11" id="KW-1185">Reference proteome</keyword>
<dbReference type="InterPro" id="IPR050330">
    <property type="entry name" value="Bact_OuterMem_StrucFunc"/>
</dbReference>
<proteinExistence type="predicted"/>
<keyword evidence="3" id="KW-0998">Cell outer membrane</keyword>
<reference evidence="8 11" key="2">
    <citation type="submission" date="2024-06" db="EMBL/GenBank/DDBJ databases">
        <title>Soil Sphingobacterium thalpophilum.</title>
        <authorList>
            <person name="Yang J."/>
            <person name="Li J."/>
        </authorList>
    </citation>
    <scope>NUCLEOTIDE SEQUENCE [LARGE SCALE GENOMIC DNA]</scope>
    <source>
        <strain evidence="8 11">22g91tb</strain>
    </source>
</reference>
<evidence type="ECO:0000256" key="2">
    <source>
        <dbReference type="ARBA" id="ARBA00023136"/>
    </source>
</evidence>
<dbReference type="GeneID" id="78464350"/>
<evidence type="ECO:0000313" key="9">
    <source>
        <dbReference type="EMBL" id="VTR48427.1"/>
    </source>
</evidence>
<dbReference type="PANTHER" id="PTHR30329:SF21">
    <property type="entry name" value="LIPOPROTEIN YIAD-RELATED"/>
    <property type="match status" value="1"/>
</dbReference>
<evidence type="ECO:0000256" key="6">
    <source>
        <dbReference type="SAM" id="SignalP"/>
    </source>
</evidence>
<organism evidence="9 10">
    <name type="scientific">Sphingobacterium thalpophilum</name>
    <dbReference type="NCBI Taxonomy" id="259"/>
    <lineage>
        <taxon>Bacteria</taxon>
        <taxon>Pseudomonadati</taxon>
        <taxon>Bacteroidota</taxon>
        <taxon>Sphingobacteriia</taxon>
        <taxon>Sphingobacteriales</taxon>
        <taxon>Sphingobacteriaceae</taxon>
        <taxon>Sphingobacterium</taxon>
    </lineage>
</organism>
<evidence type="ECO:0000256" key="4">
    <source>
        <dbReference type="PROSITE-ProRule" id="PRU00473"/>
    </source>
</evidence>
<dbReference type="EMBL" id="JBEOQB010000005">
    <property type="protein sequence ID" value="MEZ0453711.1"/>
    <property type="molecule type" value="Genomic_DNA"/>
</dbReference>
<dbReference type="InterPro" id="IPR006665">
    <property type="entry name" value="OmpA-like"/>
</dbReference>
<dbReference type="Pfam" id="PF00691">
    <property type="entry name" value="OmpA"/>
    <property type="match status" value="1"/>
</dbReference>